<organism evidence="2 3">
    <name type="scientific">Clostridium collagenovorans DSM 3089</name>
    <dbReference type="NCBI Taxonomy" id="1121306"/>
    <lineage>
        <taxon>Bacteria</taxon>
        <taxon>Bacillati</taxon>
        <taxon>Bacillota</taxon>
        <taxon>Clostridia</taxon>
        <taxon>Eubacteriales</taxon>
        <taxon>Clostridiaceae</taxon>
        <taxon>Clostridium</taxon>
    </lineage>
</organism>
<dbReference type="AlphaFoldDB" id="A0A1M5YAH8"/>
<feature type="transmembrane region" description="Helical" evidence="1">
    <location>
        <begin position="39"/>
        <end position="57"/>
    </location>
</feature>
<dbReference type="EMBL" id="FQXP01000012">
    <property type="protein sequence ID" value="SHI08844.1"/>
    <property type="molecule type" value="Genomic_DNA"/>
</dbReference>
<name>A0A1M5YAH8_9CLOT</name>
<accession>A0A1M5YAH8</accession>
<keyword evidence="1" id="KW-1133">Transmembrane helix</keyword>
<keyword evidence="1" id="KW-0812">Transmembrane</keyword>
<evidence type="ECO:0000313" key="3">
    <source>
        <dbReference type="Proteomes" id="UP000184526"/>
    </source>
</evidence>
<dbReference type="InterPro" id="IPR006485">
    <property type="entry name" value="Phage-like_holin"/>
</dbReference>
<keyword evidence="1" id="KW-0472">Membrane</keyword>
<dbReference type="RefSeq" id="WP_072832596.1">
    <property type="nucleotide sequence ID" value="NZ_FQXP01000012.1"/>
</dbReference>
<evidence type="ECO:0000256" key="1">
    <source>
        <dbReference type="SAM" id="Phobius"/>
    </source>
</evidence>
<sequence>MEQIKNILKRLKNPSVVISIVSQVAAILALLNVSVNVDVVTQVVVGISSILVLLGIMSDPTTENKGYGDDMKPCPVCGKMTPHLKVEGKMICSQCGKEFEE</sequence>
<evidence type="ECO:0000313" key="2">
    <source>
        <dbReference type="EMBL" id="SHI08844.1"/>
    </source>
</evidence>
<protein>
    <submittedName>
        <fullName evidence="2">Uncharacterized membrane protein</fullName>
    </submittedName>
</protein>
<keyword evidence="3" id="KW-1185">Reference proteome</keyword>
<dbReference type="Proteomes" id="UP000184526">
    <property type="component" value="Unassembled WGS sequence"/>
</dbReference>
<reference evidence="2 3" key="1">
    <citation type="submission" date="2016-11" db="EMBL/GenBank/DDBJ databases">
        <authorList>
            <person name="Jaros S."/>
            <person name="Januszkiewicz K."/>
            <person name="Wedrychowicz H."/>
        </authorList>
    </citation>
    <scope>NUCLEOTIDE SEQUENCE [LARGE SCALE GENOMIC DNA]</scope>
    <source>
        <strain evidence="2 3">DSM 3089</strain>
    </source>
</reference>
<feature type="transmembrane region" description="Helical" evidence="1">
    <location>
        <begin position="15"/>
        <end position="33"/>
    </location>
</feature>
<gene>
    <name evidence="2" type="ORF">SAMN02745196_02775</name>
</gene>
<dbReference type="Pfam" id="PF04531">
    <property type="entry name" value="Phage_holin_1"/>
    <property type="match status" value="1"/>
</dbReference>
<proteinExistence type="predicted"/>